<proteinExistence type="predicted"/>
<gene>
    <name evidence="4" type="primary">LOC109487843</name>
</gene>
<protein>
    <submittedName>
        <fullName evidence="4">Methyltransferase-like protein 7B</fullName>
    </submittedName>
</protein>
<dbReference type="PANTHER" id="PTHR45036">
    <property type="entry name" value="METHYLTRANSFERASE LIKE 7B"/>
    <property type="match status" value="1"/>
</dbReference>
<dbReference type="PANTHER" id="PTHR45036:SF1">
    <property type="entry name" value="METHYLTRANSFERASE LIKE 7A"/>
    <property type="match status" value="1"/>
</dbReference>
<sequence>MASYELLRSLEVAVFAVFLVTLCIPLLLSKRIRSWGYAYLISLTPRIYNREMDKHKRRLFSTLNGCSAKEVQILEIGAGGGANFQYFPPKSLVTAEEPNPDFEKYLRQSAEANSHLALKSVVVAMAENMAEVADDSVDAVVCTLVLCSVRDPAAVFSEVRRVLKPGGTFYFLEQVRGKYGSWTNSFQAVFDPVLQLLYGGCSVQDHTWEELGQAGFSTVEWERISGPKSWWIFAPHVMGTAVK</sequence>
<keyword evidence="1" id="KW-1133">Transmembrane helix</keyword>
<dbReference type="SUPFAM" id="SSF53335">
    <property type="entry name" value="S-adenosyl-L-methionine-dependent methyltransferases"/>
    <property type="match status" value="1"/>
</dbReference>
<dbReference type="KEGG" id="bbel:109487843"/>
<dbReference type="OrthoDB" id="416496at2759"/>
<dbReference type="Gene3D" id="3.40.50.150">
    <property type="entry name" value="Vaccinia Virus protein VP39"/>
    <property type="match status" value="1"/>
</dbReference>
<evidence type="ECO:0000313" key="4">
    <source>
        <dbReference type="RefSeq" id="XP_019647493.1"/>
    </source>
</evidence>
<keyword evidence="3" id="KW-1185">Reference proteome</keyword>
<dbReference type="CDD" id="cd02440">
    <property type="entry name" value="AdoMet_MTases"/>
    <property type="match status" value="1"/>
</dbReference>
<name>A0A6P5ACR7_BRABE</name>
<dbReference type="Proteomes" id="UP000515135">
    <property type="component" value="Unplaced"/>
</dbReference>
<feature type="transmembrane region" description="Helical" evidence="1">
    <location>
        <begin position="6"/>
        <end position="28"/>
    </location>
</feature>
<organism evidence="3 4">
    <name type="scientific">Branchiostoma belcheri</name>
    <name type="common">Amphioxus</name>
    <dbReference type="NCBI Taxonomy" id="7741"/>
    <lineage>
        <taxon>Eukaryota</taxon>
        <taxon>Metazoa</taxon>
        <taxon>Chordata</taxon>
        <taxon>Cephalochordata</taxon>
        <taxon>Leptocardii</taxon>
        <taxon>Amphioxiformes</taxon>
        <taxon>Branchiostomatidae</taxon>
        <taxon>Branchiostoma</taxon>
    </lineage>
</organism>
<evidence type="ECO:0000313" key="3">
    <source>
        <dbReference type="Proteomes" id="UP000515135"/>
    </source>
</evidence>
<dbReference type="InterPro" id="IPR052356">
    <property type="entry name" value="Thiol_S-MT"/>
</dbReference>
<feature type="domain" description="Methyltransferase type 11" evidence="2">
    <location>
        <begin position="74"/>
        <end position="171"/>
    </location>
</feature>
<dbReference type="AlphaFoldDB" id="A0A6P5ACR7"/>
<evidence type="ECO:0000259" key="2">
    <source>
        <dbReference type="Pfam" id="PF08241"/>
    </source>
</evidence>
<dbReference type="InterPro" id="IPR013216">
    <property type="entry name" value="Methyltransf_11"/>
</dbReference>
<dbReference type="GeneID" id="109487843"/>
<dbReference type="Pfam" id="PF08241">
    <property type="entry name" value="Methyltransf_11"/>
    <property type="match status" value="1"/>
</dbReference>
<keyword evidence="1" id="KW-0472">Membrane</keyword>
<evidence type="ECO:0000256" key="1">
    <source>
        <dbReference type="SAM" id="Phobius"/>
    </source>
</evidence>
<keyword evidence="1" id="KW-0812">Transmembrane</keyword>
<accession>A0A6P5ACR7</accession>
<reference evidence="4" key="1">
    <citation type="submission" date="2025-08" db="UniProtKB">
        <authorList>
            <consortium name="RefSeq"/>
        </authorList>
    </citation>
    <scope>IDENTIFICATION</scope>
    <source>
        <tissue evidence="4">Gonad</tissue>
    </source>
</reference>
<dbReference type="GO" id="GO:0008757">
    <property type="term" value="F:S-adenosylmethionine-dependent methyltransferase activity"/>
    <property type="evidence" value="ECO:0007669"/>
    <property type="project" value="InterPro"/>
</dbReference>
<dbReference type="RefSeq" id="XP_019647493.1">
    <property type="nucleotide sequence ID" value="XM_019791934.1"/>
</dbReference>
<dbReference type="InterPro" id="IPR029063">
    <property type="entry name" value="SAM-dependent_MTases_sf"/>
</dbReference>